<sequence>MAHRLTRVTAVTGSFFLALTLAPAAASATTGVAAGATAGVTAAPVASAAFSAPTVTAAVAPVLKVGGASLDTARVKVNYPTRQSAYQPISYTYTVWKSYVFEGQVLVLYTDINRGNVSKIRITRRAPNAKCGVRREGRDYNAYCIITRPEKWKRFSMTVKVWPRRLSSVIADHYWGGGDYGVSTDSIAQADKFARTRTRLLY</sequence>
<keyword evidence="1" id="KW-0732">Signal</keyword>
<name>A0A7W0HMM0_9ACTN</name>
<feature type="chain" id="PRO_5038634274" evidence="1">
    <location>
        <begin position="29"/>
        <end position="202"/>
    </location>
</feature>
<proteinExistence type="predicted"/>
<evidence type="ECO:0000313" key="2">
    <source>
        <dbReference type="EMBL" id="MBA2888878.1"/>
    </source>
</evidence>
<gene>
    <name evidence="2" type="ORF">HNR30_000213</name>
</gene>
<keyword evidence="3" id="KW-1185">Reference proteome</keyword>
<dbReference type="AlphaFoldDB" id="A0A7W0HMM0"/>
<evidence type="ECO:0000313" key="3">
    <source>
        <dbReference type="Proteomes" id="UP000530928"/>
    </source>
</evidence>
<protein>
    <submittedName>
        <fullName evidence="2">Uncharacterized protein</fullName>
    </submittedName>
</protein>
<reference evidence="2 3" key="1">
    <citation type="submission" date="2020-07" db="EMBL/GenBank/DDBJ databases">
        <title>Genomic Encyclopedia of Type Strains, Phase IV (KMG-IV): sequencing the most valuable type-strain genomes for metagenomic binning, comparative biology and taxonomic classification.</title>
        <authorList>
            <person name="Goeker M."/>
        </authorList>
    </citation>
    <scope>NUCLEOTIDE SEQUENCE [LARGE SCALE GENOMIC DNA]</scope>
    <source>
        <strain evidence="2 3">DSM 45533</strain>
    </source>
</reference>
<accession>A0A7W0HMM0</accession>
<comment type="caution">
    <text evidence="2">The sequence shown here is derived from an EMBL/GenBank/DDBJ whole genome shotgun (WGS) entry which is preliminary data.</text>
</comment>
<dbReference type="EMBL" id="JACDUR010000001">
    <property type="protein sequence ID" value="MBA2888878.1"/>
    <property type="molecule type" value="Genomic_DNA"/>
</dbReference>
<evidence type="ECO:0000256" key="1">
    <source>
        <dbReference type="SAM" id="SignalP"/>
    </source>
</evidence>
<dbReference type="RefSeq" id="WP_181607348.1">
    <property type="nucleotide sequence ID" value="NZ_BAABAM010000001.1"/>
</dbReference>
<feature type="signal peptide" evidence="1">
    <location>
        <begin position="1"/>
        <end position="28"/>
    </location>
</feature>
<dbReference type="Proteomes" id="UP000530928">
    <property type="component" value="Unassembled WGS sequence"/>
</dbReference>
<organism evidence="2 3">
    <name type="scientific">Nonomuraea soli</name>
    <dbReference type="NCBI Taxonomy" id="1032476"/>
    <lineage>
        <taxon>Bacteria</taxon>
        <taxon>Bacillati</taxon>
        <taxon>Actinomycetota</taxon>
        <taxon>Actinomycetes</taxon>
        <taxon>Streptosporangiales</taxon>
        <taxon>Streptosporangiaceae</taxon>
        <taxon>Nonomuraea</taxon>
    </lineage>
</organism>